<comment type="similarity">
    <text evidence="2">Belongs to the IQD family.</text>
</comment>
<dbReference type="PROSITE" id="PS50096">
    <property type="entry name" value="IQ"/>
    <property type="match status" value="1"/>
</dbReference>
<dbReference type="Pfam" id="PF13178">
    <property type="entry name" value="DUF4005"/>
    <property type="match status" value="1"/>
</dbReference>
<keyword evidence="1" id="KW-0112">Calmodulin-binding</keyword>
<keyword evidence="5" id="KW-1185">Reference proteome</keyword>
<dbReference type="InterPro" id="IPR025064">
    <property type="entry name" value="DUF4005"/>
</dbReference>
<evidence type="ECO:0000313" key="5">
    <source>
        <dbReference type="Proteomes" id="UP001372338"/>
    </source>
</evidence>
<evidence type="ECO:0000256" key="2">
    <source>
        <dbReference type="ARBA" id="ARBA00024341"/>
    </source>
</evidence>
<comment type="caution">
    <text evidence="4">The sequence shown here is derived from an EMBL/GenBank/DDBJ whole genome shotgun (WGS) entry which is preliminary data.</text>
</comment>
<organism evidence="4 5">
    <name type="scientific">Crotalaria pallida</name>
    <name type="common">Smooth rattlebox</name>
    <name type="synonym">Crotalaria striata</name>
    <dbReference type="NCBI Taxonomy" id="3830"/>
    <lineage>
        <taxon>Eukaryota</taxon>
        <taxon>Viridiplantae</taxon>
        <taxon>Streptophyta</taxon>
        <taxon>Embryophyta</taxon>
        <taxon>Tracheophyta</taxon>
        <taxon>Spermatophyta</taxon>
        <taxon>Magnoliopsida</taxon>
        <taxon>eudicotyledons</taxon>
        <taxon>Gunneridae</taxon>
        <taxon>Pentapetalae</taxon>
        <taxon>rosids</taxon>
        <taxon>fabids</taxon>
        <taxon>Fabales</taxon>
        <taxon>Fabaceae</taxon>
        <taxon>Papilionoideae</taxon>
        <taxon>50 kb inversion clade</taxon>
        <taxon>genistoids sensu lato</taxon>
        <taxon>core genistoids</taxon>
        <taxon>Crotalarieae</taxon>
        <taxon>Crotalaria</taxon>
    </lineage>
</organism>
<sequence>MGKATRWLKGLLGMKKGKEQFDNSTTSSSVVPEKKEKKRWSFTKSGKGDVDNDYFLRSYVAEKENEQNKHAIAVAAATAAAADAAVAVVRLRSNGSGRLYCGSMEWWAALKIQSFFRALELKFYVASFIKARKALRALKGLVKIQALVRGYLIRKRAAATLYSMQALMRAQVAVTSQRARRSIGKESSTLQSEIHHARKYVHRLDETRSEFQTRRVAASYRTSLNEFGFDESIKNVEIDNYDKPRLSSRRRAATTMSECGEELRYPYLVPGRISFAECRNPQWYFDVDECKFSTAHSTPRIANCCMLHNAPATPVKSVNGDTFIRPCPNSPNYMANTKSSKAKLRSHSAPKQRPEFKKRLSVDEIMAARNSTRSQTQELSLVNKVMEGYCVNWENQKENLRAN</sequence>
<dbReference type="PANTHER" id="PTHR32295:SF287">
    <property type="entry name" value="PROTEIN IQ-DOMAIN 26"/>
    <property type="match status" value="1"/>
</dbReference>
<dbReference type="Proteomes" id="UP001372338">
    <property type="component" value="Unassembled WGS sequence"/>
</dbReference>
<dbReference type="PANTHER" id="PTHR32295">
    <property type="entry name" value="IQ-DOMAIN 5-RELATED"/>
    <property type="match status" value="1"/>
</dbReference>
<dbReference type="EMBL" id="JAYWIO010000005">
    <property type="protein sequence ID" value="KAK7261762.1"/>
    <property type="molecule type" value="Genomic_DNA"/>
</dbReference>
<evidence type="ECO:0000259" key="3">
    <source>
        <dbReference type="Pfam" id="PF13178"/>
    </source>
</evidence>
<protein>
    <recommendedName>
        <fullName evidence="3">DUF4005 domain-containing protein</fullName>
    </recommendedName>
</protein>
<gene>
    <name evidence="4" type="ORF">RIF29_28081</name>
</gene>
<evidence type="ECO:0000256" key="1">
    <source>
        <dbReference type="ARBA" id="ARBA00022860"/>
    </source>
</evidence>
<dbReference type="AlphaFoldDB" id="A0AAN9EQS0"/>
<dbReference type="GO" id="GO:0005516">
    <property type="term" value="F:calmodulin binding"/>
    <property type="evidence" value="ECO:0007669"/>
    <property type="project" value="UniProtKB-KW"/>
</dbReference>
<proteinExistence type="inferred from homology"/>
<accession>A0AAN9EQS0</accession>
<feature type="domain" description="DUF4005" evidence="3">
    <location>
        <begin position="310"/>
        <end position="379"/>
    </location>
</feature>
<reference evidence="4 5" key="1">
    <citation type="submission" date="2024-01" db="EMBL/GenBank/DDBJ databases">
        <title>The genomes of 5 underutilized Papilionoideae crops provide insights into root nodulation and disease resistanc.</title>
        <authorList>
            <person name="Yuan L."/>
        </authorList>
    </citation>
    <scope>NUCLEOTIDE SEQUENCE [LARGE SCALE GENOMIC DNA]</scope>
    <source>
        <strain evidence="4">ZHUSHIDOU_FW_LH</strain>
        <tissue evidence="4">Leaf</tissue>
    </source>
</reference>
<evidence type="ECO:0000313" key="4">
    <source>
        <dbReference type="EMBL" id="KAK7261762.1"/>
    </source>
</evidence>
<name>A0AAN9EQS0_CROPI</name>